<name>A0AC11BYY1_SHEEP</name>
<reference evidence="1" key="1">
    <citation type="submission" date="2020-11" db="EMBL/GenBank/DDBJ databases">
        <authorList>
            <person name="Davenport K.M."/>
            <person name="Bickhart D.M."/>
            <person name="Smith T.P.L."/>
            <person name="Murdoch B.M."/>
            <person name="Rosen B.D."/>
        </authorList>
    </citation>
    <scope>NUCLEOTIDE SEQUENCE [LARGE SCALE GENOMIC DNA]</scope>
    <source>
        <strain evidence="1">OAR_USU_Benz2616</strain>
    </source>
</reference>
<organism evidence="1">
    <name type="scientific">Ovis aries</name>
    <name type="common">Sheep</name>
    <dbReference type="NCBI Taxonomy" id="9940"/>
    <lineage>
        <taxon>Eukaryota</taxon>
        <taxon>Metazoa</taxon>
        <taxon>Chordata</taxon>
        <taxon>Craniata</taxon>
        <taxon>Vertebrata</taxon>
        <taxon>Euteleostomi</taxon>
        <taxon>Mammalia</taxon>
        <taxon>Eutheria</taxon>
        <taxon>Laurasiatheria</taxon>
        <taxon>Artiodactyla</taxon>
        <taxon>Ruminantia</taxon>
        <taxon>Pecora</taxon>
        <taxon>Bovidae</taxon>
        <taxon>Caprinae</taxon>
        <taxon>Ovis</taxon>
    </lineage>
</organism>
<reference evidence="1" key="3">
    <citation type="submission" date="2025-09" db="UniProtKB">
        <authorList>
            <consortium name="Ensembl"/>
        </authorList>
    </citation>
    <scope>IDENTIFICATION</scope>
</reference>
<sequence length="356" mass="41200">MADFAQGSFSVADYALLEDCPYMDDCVFAPEFMSSDYVRVTQLYCDGVGRQYKDYTQTEGNLEFDICTMWCSKPVSVLQDYCDAIKVHIFWPLLFQRQQSSIITRMHSCVRTSGSHACEISLKKLQQLELMEDIVDLAKKVVNDTFFIGGLLRIGYKIENKILAMEEALNWVKSTGDVTILSKLGAVDNCWRMLSIFFTEYKYHITKIVTENCSLLEEFKTQSCAECLEQGELMKMKGNEEFSKERYDIAIIYYSRAIECRPENHLLYGNRALCFLRTGQFRNALGDGKRATILKNNWTKVEHQLVIQSKPSVKAGPTYLVYQHLHLVLHLTLWKLKKISEKLTTKWQTVVIRIQR</sequence>
<gene>
    <name evidence="1" type="primary">TTC3</name>
</gene>
<reference evidence="1" key="2">
    <citation type="submission" date="2025-08" db="UniProtKB">
        <authorList>
            <consortium name="Ensembl"/>
        </authorList>
    </citation>
    <scope>IDENTIFICATION</scope>
</reference>
<dbReference type="Ensembl" id="ENSOART00020025459.2">
    <property type="protein sequence ID" value="ENSOARP00020021112.2"/>
    <property type="gene ID" value="ENSOARG00020015865.2"/>
</dbReference>
<accession>A0AC11BYY1</accession>
<protein>
    <submittedName>
        <fullName evidence="1">Tetratricopeptide repeat domain 3</fullName>
    </submittedName>
</protein>
<evidence type="ECO:0000313" key="1">
    <source>
        <dbReference type="Ensembl" id="ENSOARP00020021112.2"/>
    </source>
</evidence>
<proteinExistence type="predicted"/>